<dbReference type="Gene3D" id="3.30.460.10">
    <property type="entry name" value="Beta Polymerase, domain 2"/>
    <property type="match status" value="1"/>
</dbReference>
<keyword evidence="2" id="KW-0548">Nucleotidyltransferase</keyword>
<organism evidence="6 7">
    <name type="scientific">Acetoanaerobium sticklandii (strain ATCC 12662 / DSM 519 / JCM 1433 / CCUG 9281 / NCIMB 10654 / HF)</name>
    <name type="common">Clostridium sticklandii</name>
    <dbReference type="NCBI Taxonomy" id="499177"/>
    <lineage>
        <taxon>Bacteria</taxon>
        <taxon>Bacillati</taxon>
        <taxon>Bacillota</taxon>
        <taxon>Clostridia</taxon>
        <taxon>Peptostreptococcales</taxon>
        <taxon>Filifactoraceae</taxon>
        <taxon>Acetoanaerobium</taxon>
    </lineage>
</organism>
<name>E3PVS3_ACESD</name>
<dbReference type="InterPro" id="IPR043519">
    <property type="entry name" value="NT_sf"/>
</dbReference>
<dbReference type="Pfam" id="PF26305">
    <property type="entry name" value="CD_NTase_C"/>
    <property type="match status" value="1"/>
</dbReference>
<evidence type="ECO:0000256" key="3">
    <source>
        <dbReference type="ARBA" id="ARBA00022741"/>
    </source>
</evidence>
<evidence type="ECO:0000256" key="1">
    <source>
        <dbReference type="ARBA" id="ARBA00022679"/>
    </source>
</evidence>
<evidence type="ECO:0000313" key="7">
    <source>
        <dbReference type="Proteomes" id="UP000007041"/>
    </source>
</evidence>
<dbReference type="EMBL" id="FP565809">
    <property type="protein sequence ID" value="CBH22626.1"/>
    <property type="molecule type" value="Genomic_DNA"/>
</dbReference>
<evidence type="ECO:0000256" key="4">
    <source>
        <dbReference type="ARBA" id="ARBA00023118"/>
    </source>
</evidence>
<sequence>MSKNYSSRLSELRSRKNDIQILQECYGYKGFSLDSYNQFIKMASETNDVQNYFIEAMASVDEIYTKNTYKEAERVKNQLDKIKTASLNFEYEYQGSVSNNTHIKAHSDIDVLVIIDKFVTLQHPLVPANPYKGNPINDLLELRYTSEKHLISAFPQADVDCSGAKAIGLSGGSLRRKVDVVPSNWYDTVEYDRTKQMHYRGIYVLDKYKKERILNTPFYHNYLLDVKDINTAGNFKRVVRLLKTLKADSDNDIKLSSYDIVAIAYHMETSKYVTGDKYIRLLKNVYSYLNDLASMSSELRNSIDVPDKSRKIFNESGKYIGLILLKDEIEELLKSLVSSYGLSDYSIEYKSIAV</sequence>
<dbReference type="SUPFAM" id="SSF81301">
    <property type="entry name" value="Nucleotidyltransferase"/>
    <property type="match status" value="1"/>
</dbReference>
<evidence type="ECO:0000256" key="2">
    <source>
        <dbReference type="ARBA" id="ARBA00022695"/>
    </source>
</evidence>
<dbReference type="GeneID" id="35558136"/>
<feature type="domain" description="cGAS/DncV-like nucleotidyltransferase C-terminal helical" evidence="5">
    <location>
        <begin position="226"/>
        <end position="315"/>
    </location>
</feature>
<dbReference type="eggNOG" id="ENOG502ZAQ9">
    <property type="taxonomic scope" value="Bacteria"/>
</dbReference>
<keyword evidence="3" id="KW-0547">Nucleotide-binding</keyword>
<keyword evidence="1" id="KW-0808">Transferase</keyword>
<dbReference type="BioCyc" id="CSTI499177:GJE9-2604-MONOMER"/>
<evidence type="ECO:0000259" key="5">
    <source>
        <dbReference type="Pfam" id="PF26305"/>
    </source>
</evidence>
<keyword evidence="7" id="KW-1185">Reference proteome</keyword>
<accession>E3PVS3</accession>
<keyword evidence="4" id="KW-0051">Antiviral defense</keyword>
<dbReference type="InterPro" id="IPR058909">
    <property type="entry name" value="CD_NTase_C"/>
</dbReference>
<dbReference type="HOGENOM" id="CLU_067048_0_0_9"/>
<evidence type="ECO:0000313" key="6">
    <source>
        <dbReference type="EMBL" id="CBH22626.1"/>
    </source>
</evidence>
<dbReference type="AlphaFoldDB" id="E3PVS3"/>
<gene>
    <name evidence="6" type="ordered locus">CLOST_2511</name>
</gene>
<proteinExistence type="predicted"/>
<protein>
    <recommendedName>
        <fullName evidence="5">cGAS/DncV-like nucleotidyltransferase C-terminal helical domain-containing protein</fullName>
    </recommendedName>
</protein>
<dbReference type="Proteomes" id="UP000007041">
    <property type="component" value="Chromosome"/>
</dbReference>
<reference evidence="7" key="1">
    <citation type="journal article" date="2010" name="BMC Genomics">
        <title>Clostridium sticklandii, a specialist in amino acid degradation:revisiting its metabolism through its genome sequence.</title>
        <authorList>
            <person name="Fonknechten N."/>
            <person name="Chaussonnerie S."/>
            <person name="Tricot S."/>
            <person name="Lajus A."/>
            <person name="Andreesen J.R."/>
            <person name="Perchat N."/>
            <person name="Pelletier E."/>
            <person name="Gouyvenoux M."/>
            <person name="Barbe V."/>
            <person name="Salanoubat M."/>
            <person name="Le Paslier D."/>
            <person name="Weissenbach J."/>
            <person name="Cohen G.N."/>
            <person name="Kreimeyer A."/>
        </authorList>
    </citation>
    <scope>NUCLEOTIDE SEQUENCE [LARGE SCALE GENOMIC DNA]</scope>
    <source>
        <strain evidence="7">ATCC 12662 / DSM 519 / JCM 1433 / CCUG 9281 / NCIMB 10654 / HF</strain>
    </source>
</reference>
<dbReference type="STRING" id="1511.CLOST_2511"/>
<dbReference type="KEGG" id="cst:CLOST_2511"/>
<dbReference type="RefSeq" id="WP_013362717.1">
    <property type="nucleotide sequence ID" value="NC_014614.1"/>
</dbReference>